<keyword evidence="2" id="KW-1185">Reference proteome</keyword>
<protein>
    <submittedName>
        <fullName evidence="1">Uncharacterized protein</fullName>
    </submittedName>
</protein>
<dbReference type="Proteomes" id="UP000218287">
    <property type="component" value="Chromosome"/>
</dbReference>
<reference evidence="1 2" key="1">
    <citation type="submission" date="2017-06" db="EMBL/GenBank/DDBJ databases">
        <title>Genome sequencing of cyanobaciteial culture collection at National Institute for Environmental Studies (NIES).</title>
        <authorList>
            <person name="Hirose Y."/>
            <person name="Shimura Y."/>
            <person name="Fujisawa T."/>
            <person name="Nakamura Y."/>
            <person name="Kawachi M."/>
        </authorList>
    </citation>
    <scope>NUCLEOTIDE SEQUENCE [LARGE SCALE GENOMIC DNA]</scope>
    <source>
        <strain evidence="1 2">NIES-21</strain>
    </source>
</reference>
<gene>
    <name evidence="1" type="ORF">NIES21_22710</name>
</gene>
<dbReference type="AlphaFoldDB" id="A0A1Z4GG01"/>
<evidence type="ECO:0000313" key="1">
    <source>
        <dbReference type="EMBL" id="BAY16443.1"/>
    </source>
</evidence>
<name>A0A1Z4GG01_9CYAN</name>
<dbReference type="EMBL" id="AP018174">
    <property type="protein sequence ID" value="BAY16443.1"/>
    <property type="molecule type" value="Genomic_DNA"/>
</dbReference>
<accession>A0A1Z4GG01</accession>
<evidence type="ECO:0000313" key="2">
    <source>
        <dbReference type="Proteomes" id="UP000218287"/>
    </source>
</evidence>
<organism evidence="1 2">
    <name type="scientific">Anabaenopsis circularis NIES-21</name>
    <dbReference type="NCBI Taxonomy" id="1085406"/>
    <lineage>
        <taxon>Bacteria</taxon>
        <taxon>Bacillati</taxon>
        <taxon>Cyanobacteriota</taxon>
        <taxon>Cyanophyceae</taxon>
        <taxon>Nostocales</taxon>
        <taxon>Nodulariaceae</taxon>
        <taxon>Anabaenopsis</taxon>
    </lineage>
</organism>
<sequence>MSMAKDKELVLSHISLEVRKLIKMYAAVNECTQVEMLERIVLEWNAQQSRTERPPGDEDE</sequence>
<dbReference type="OrthoDB" id="489053at2"/>
<proteinExistence type="predicted"/>